<evidence type="ECO:0000313" key="2">
    <source>
        <dbReference type="Proteomes" id="UP000827544"/>
    </source>
</evidence>
<dbReference type="Proteomes" id="UP000827544">
    <property type="component" value="Segment"/>
</dbReference>
<organism evidence="1 2">
    <name type="scientific">Bacillus phage vB_BanS_Nate</name>
    <dbReference type="NCBI Taxonomy" id="2894788"/>
    <lineage>
        <taxon>Viruses</taxon>
        <taxon>Duplodnaviria</taxon>
        <taxon>Heunggongvirae</taxon>
        <taxon>Uroviricota</taxon>
        <taxon>Caudoviricetes</taxon>
        <taxon>Joanripponvirinae</taxon>
        <taxon>Natevirus</taxon>
        <taxon>Natevirus nate</taxon>
    </lineage>
</organism>
<sequence>MNMEKQKLIQHVQEMAEGLAVLDMHKKLDFTGEEFARLGITKEDIDLVNDFIDENFHKADVELFILQEGFNKYLNSLLQLLKHARMAKGYAEMGKVNLEIAKEDAHLEDEVAKGEILNGKVDSENEQGSTKEA</sequence>
<reference evidence="1" key="1">
    <citation type="submission" date="2021-10" db="EMBL/GenBank/DDBJ databases">
        <authorList>
            <person name="Lavering E.D."/>
            <person name="James R."/>
            <person name="Fairholm J.D."/>
            <person name="Ogilvie B.H."/>
            <person name="Thurgood T.L."/>
            <person name="Robison R.A."/>
            <person name="Grose J.H."/>
        </authorList>
    </citation>
    <scope>NUCLEOTIDE SEQUENCE</scope>
</reference>
<dbReference type="Gene3D" id="1.10.1220.10">
    <property type="entry name" value="Met repressor-like"/>
    <property type="match status" value="1"/>
</dbReference>
<gene>
    <name evidence="1" type="ORF">NATE_113</name>
</gene>
<keyword evidence="2" id="KW-1185">Reference proteome</keyword>
<accession>A0AAE8YVU4</accession>
<protein>
    <submittedName>
        <fullName evidence="1">Antitoxin endoai</fullName>
    </submittedName>
</protein>
<dbReference type="InterPro" id="IPR013321">
    <property type="entry name" value="Arc_rbn_hlx_hlx"/>
</dbReference>
<name>A0AAE8YVU4_9CAUD</name>
<dbReference type="GO" id="GO:0006355">
    <property type="term" value="P:regulation of DNA-templated transcription"/>
    <property type="evidence" value="ECO:0007669"/>
    <property type="project" value="InterPro"/>
</dbReference>
<proteinExistence type="predicted"/>
<dbReference type="EMBL" id="OK499992">
    <property type="protein sequence ID" value="UGO50966.1"/>
    <property type="molecule type" value="Genomic_DNA"/>
</dbReference>
<evidence type="ECO:0000313" key="1">
    <source>
        <dbReference type="EMBL" id="UGO50966.1"/>
    </source>
</evidence>